<dbReference type="KEGG" id="sjv:SJAV_11090"/>
<accession>A0AAT9GQP2</accession>
<dbReference type="RefSeq" id="WP_369611331.1">
    <property type="nucleotide sequence ID" value="NZ_AP031322.1"/>
</dbReference>
<keyword evidence="1" id="KW-0472">Membrane</keyword>
<reference evidence="2" key="1">
    <citation type="submission" date="2024-03" db="EMBL/GenBank/DDBJ databases">
        <title>Complete genome sequence of Sulfurisphaera javensis strain KD-1.</title>
        <authorList>
            <person name="Sakai H."/>
            <person name="Nur N."/>
            <person name="Suwanto A."/>
            <person name="Kurosawa N."/>
        </authorList>
    </citation>
    <scope>NUCLEOTIDE SEQUENCE</scope>
    <source>
        <strain evidence="2">KD-1</strain>
    </source>
</reference>
<organism evidence="2">
    <name type="scientific">Sulfurisphaera javensis</name>
    <dbReference type="NCBI Taxonomy" id="2049879"/>
    <lineage>
        <taxon>Archaea</taxon>
        <taxon>Thermoproteota</taxon>
        <taxon>Thermoprotei</taxon>
        <taxon>Sulfolobales</taxon>
        <taxon>Sulfolobaceae</taxon>
        <taxon>Sulfurisphaera</taxon>
    </lineage>
</organism>
<dbReference type="GeneID" id="92354034"/>
<proteinExistence type="predicted"/>
<keyword evidence="1" id="KW-1133">Transmembrane helix</keyword>
<feature type="transmembrane region" description="Helical" evidence="1">
    <location>
        <begin position="193"/>
        <end position="211"/>
    </location>
</feature>
<sequence length="220" mass="24967">MLPFLLLLILVLPHHPFFIEYKTISYFASDGKTIYGLLIENVTNIFPNGTVKYEFYLINLNYSQYAGPLIVYNNLSSPTSLYFFPQVGEKVVQRGNLTFTLIGEQDGYYVYENTQHPAQLVTVITYYYVNESGVPYKIVFLQYGINGLVSNNTFVLYSSNLISPNAKIYFPSGLTRVTSPITVTSINGTIQNYILSFLVVGVVLISVYKLFSKKKYKNNS</sequence>
<dbReference type="EMBL" id="AP031322">
    <property type="protein sequence ID" value="BFH73165.1"/>
    <property type="molecule type" value="Genomic_DNA"/>
</dbReference>
<evidence type="ECO:0000313" key="2">
    <source>
        <dbReference type="EMBL" id="BFH73165.1"/>
    </source>
</evidence>
<name>A0AAT9GQP2_9CREN</name>
<gene>
    <name evidence="2" type="ORF">SJAV_11090</name>
</gene>
<protein>
    <submittedName>
        <fullName evidence="2">Uncharacterized protein</fullName>
    </submittedName>
</protein>
<dbReference type="AlphaFoldDB" id="A0AAT9GQP2"/>
<keyword evidence="1" id="KW-0812">Transmembrane</keyword>
<evidence type="ECO:0000256" key="1">
    <source>
        <dbReference type="SAM" id="Phobius"/>
    </source>
</evidence>